<evidence type="ECO:0000313" key="3">
    <source>
        <dbReference type="Proteomes" id="UP000013243"/>
    </source>
</evidence>
<dbReference type="EMBL" id="CP015231">
    <property type="protein sequence ID" value="ANP42930.1"/>
    <property type="molecule type" value="Genomic_DNA"/>
</dbReference>
<dbReference type="SMART" id="SM00530">
    <property type="entry name" value="HTH_XRE"/>
    <property type="match status" value="1"/>
</dbReference>
<dbReference type="AlphaFoldDB" id="A0A1B1A8Q6"/>
<dbReference type="Gene3D" id="1.10.260.40">
    <property type="entry name" value="lambda repressor-like DNA-binding domains"/>
    <property type="match status" value="1"/>
</dbReference>
<feature type="domain" description="HTH cro/C1-type" evidence="1">
    <location>
        <begin position="25"/>
        <end position="70"/>
    </location>
</feature>
<dbReference type="KEGG" id="rmb:K529_019390"/>
<geneLocation type="plasmid" evidence="2 3">
    <name>unnamed1</name>
</geneLocation>
<dbReference type="GO" id="GO:0003677">
    <property type="term" value="F:DNA binding"/>
    <property type="evidence" value="ECO:0007669"/>
    <property type="project" value="InterPro"/>
</dbReference>
<dbReference type="Pfam" id="PF01381">
    <property type="entry name" value="HTH_3"/>
    <property type="match status" value="1"/>
</dbReference>
<dbReference type="SUPFAM" id="SSF47413">
    <property type="entry name" value="lambda repressor-like DNA-binding domains"/>
    <property type="match status" value="1"/>
</dbReference>
<dbReference type="InterPro" id="IPR001387">
    <property type="entry name" value="Cro/C1-type_HTH"/>
</dbReference>
<proteinExistence type="predicted"/>
<reference evidence="2 3" key="1">
    <citation type="journal article" date="2016" name="ISME J.">
        <title>Global occurrence and heterogeneity of the Roseobacter-clade species Ruegeria mobilis.</title>
        <authorList>
            <person name="Sonnenschein E."/>
            <person name="Gram L."/>
        </authorList>
    </citation>
    <scope>NUCLEOTIDE SEQUENCE [LARGE SCALE GENOMIC DNA]</scope>
    <source>
        <strain evidence="2 3">F1926</strain>
        <plasmid evidence="2 3">unnamed1</plasmid>
    </source>
</reference>
<evidence type="ECO:0000259" key="1">
    <source>
        <dbReference type="PROSITE" id="PS50943"/>
    </source>
</evidence>
<dbReference type="CDD" id="cd00093">
    <property type="entry name" value="HTH_XRE"/>
    <property type="match status" value="1"/>
</dbReference>
<keyword evidence="2" id="KW-0614">Plasmid</keyword>
<sequence length="106" mass="11728">MNPETDRKIQNARTNMKIAVALSDLSASEISLKAGLSVNVLGKYMRGETMISFANMQAVCDVLGIPLALITTERQITPARIRLMKALERMSEDELEAFIAKETGRE</sequence>
<accession>A0A1B1A8Q6</accession>
<organism evidence="2 3">
    <name type="scientific">Tritonibacter mobilis F1926</name>
    <dbReference type="NCBI Taxonomy" id="1265309"/>
    <lineage>
        <taxon>Bacteria</taxon>
        <taxon>Pseudomonadati</taxon>
        <taxon>Pseudomonadota</taxon>
        <taxon>Alphaproteobacteria</taxon>
        <taxon>Rhodobacterales</taxon>
        <taxon>Paracoccaceae</taxon>
        <taxon>Tritonibacter</taxon>
    </lineage>
</organism>
<name>A0A1B1A8Q6_9RHOB</name>
<dbReference type="InterPro" id="IPR010982">
    <property type="entry name" value="Lambda_DNA-bd_dom_sf"/>
</dbReference>
<evidence type="ECO:0000313" key="2">
    <source>
        <dbReference type="EMBL" id="ANP42930.1"/>
    </source>
</evidence>
<protein>
    <recommendedName>
        <fullName evidence="1">HTH cro/C1-type domain-containing protein</fullName>
    </recommendedName>
</protein>
<dbReference type="PROSITE" id="PS50943">
    <property type="entry name" value="HTH_CROC1"/>
    <property type="match status" value="1"/>
</dbReference>
<dbReference type="Proteomes" id="UP000013243">
    <property type="component" value="Plasmid unnamed1"/>
</dbReference>
<dbReference type="OrthoDB" id="9899963at2"/>
<dbReference type="GeneID" id="28252046"/>
<gene>
    <name evidence="2" type="ORF">K529_019390</name>
</gene>
<dbReference type="RefSeq" id="WP_005612435.1">
    <property type="nucleotide sequence ID" value="NZ_CP015231.1"/>
</dbReference>